<sequence length="897" mass="101020">MAQRRSKNRRSSRLLTNFLDDNTNVADSSNNPTWYRYSSVRPSTSINLTKRNSTLLNTDSDVDLTQQSDWFKNLSHSDSFKRKLGAMSHPPGKSTNHDLSRKETTESSIVSESDEERPKKKPRSKFLRRNTAKKNRESNRFLKALDDTKNSSMQSVAKEISVQNTSKSSNDDSRTNRKLRPTIFKITRTKSAKKNEENNFDKDLDSDLASDPPSTSQSFASENVSAQNQKDATVSNRSLTPAQRETYGILKEPLVRLKSVTPTKSVANSLEISRDERDRRSSRSRTALFPIENQDISNKSLGDNTIHSVKNTLAEKSHHKSLVTSLIDATFVEPKKVPRTSRSSSTSYRSISGLKKNLTSSIVVDTQELVETPVKSRIITSNSKVSLRNSSKVYVAPIPKDSTPIGESSAITRPQETSPNFETNSVDVEISRTNLTKDNQESDHQAQASSKSHTDRLSLAEETPESFERNARQSLANLRSPTQRISVGKSAVIEGGGTIAENESAPETHLPTLNQKKNQEKTADPPNVGDVEEELNKLMQSPEHSGSVNGLLNDLMDSPGGPAQSTMVISGKPVNRVTQFSFRTGSDSGKSNTATPSKAAPGPQLAQSMQEKLLPPVTPEPVQLDHDDGDDDSSWSDNPLIHKSDVDIPQAISEERVVNRNKIDRFLVSKPMATSAIDKQKSTSDDLLTKLKARSQELMRKEDAERKRKAEKEREIAQQKSIANATFGRREAARLPKKSQNPKHIHSAYLVNGQRYQPPRLPRPQNWVTDRLYKHLWRKMEPKFGLRTRVKSENFVTQLSASVKLIAKRKKFENYKSELNRLIRRMAELDIIVTREDFHNFCREFMPYYFRKKVIPMNIPGKGLNIPSDPLTLDRPIIRKHERRNSENSSEDEINED</sequence>
<comment type="caution">
    <text evidence="1">The sequence shown here is derived from an EMBL/GenBank/DDBJ whole genome shotgun (WGS) entry which is preliminary data.</text>
</comment>
<reference evidence="1" key="1">
    <citation type="submission" date="2023-04" db="EMBL/GenBank/DDBJ databases">
        <title>A chromosome-level genome assembly of the parasitoid wasp Eretmocerus hayati.</title>
        <authorList>
            <person name="Zhong Y."/>
            <person name="Liu S."/>
            <person name="Liu Y."/>
        </authorList>
    </citation>
    <scope>NUCLEOTIDE SEQUENCE</scope>
    <source>
        <strain evidence="1">ZJU_SS_LIU_2023</strain>
    </source>
</reference>
<dbReference type="Proteomes" id="UP001239111">
    <property type="component" value="Chromosome 2"/>
</dbReference>
<dbReference type="EMBL" id="CM056742">
    <property type="protein sequence ID" value="KAJ8678763.1"/>
    <property type="molecule type" value="Genomic_DNA"/>
</dbReference>
<accession>A0ACC2P6M1</accession>
<gene>
    <name evidence="1" type="ORF">QAD02_014550</name>
</gene>
<name>A0ACC2P6M1_9HYME</name>
<organism evidence="1 2">
    <name type="scientific">Eretmocerus hayati</name>
    <dbReference type="NCBI Taxonomy" id="131215"/>
    <lineage>
        <taxon>Eukaryota</taxon>
        <taxon>Metazoa</taxon>
        <taxon>Ecdysozoa</taxon>
        <taxon>Arthropoda</taxon>
        <taxon>Hexapoda</taxon>
        <taxon>Insecta</taxon>
        <taxon>Pterygota</taxon>
        <taxon>Neoptera</taxon>
        <taxon>Endopterygota</taxon>
        <taxon>Hymenoptera</taxon>
        <taxon>Apocrita</taxon>
        <taxon>Proctotrupomorpha</taxon>
        <taxon>Chalcidoidea</taxon>
        <taxon>Aphelinidae</taxon>
        <taxon>Aphelininae</taxon>
        <taxon>Eretmocerus</taxon>
    </lineage>
</organism>
<keyword evidence="2" id="KW-1185">Reference proteome</keyword>
<evidence type="ECO:0000313" key="1">
    <source>
        <dbReference type="EMBL" id="KAJ8678763.1"/>
    </source>
</evidence>
<protein>
    <submittedName>
        <fullName evidence="1">Uncharacterized protein</fullName>
    </submittedName>
</protein>
<evidence type="ECO:0000313" key="2">
    <source>
        <dbReference type="Proteomes" id="UP001239111"/>
    </source>
</evidence>
<proteinExistence type="predicted"/>